<dbReference type="PROSITE" id="PS50025">
    <property type="entry name" value="LAM_G_DOMAIN"/>
    <property type="match status" value="1"/>
</dbReference>
<feature type="compositionally biased region" description="Polar residues" evidence="2">
    <location>
        <begin position="408"/>
        <end position="444"/>
    </location>
</feature>
<feature type="domain" description="Laminin G" evidence="4">
    <location>
        <begin position="1"/>
        <end position="231"/>
    </location>
</feature>
<dbReference type="InterPro" id="IPR001791">
    <property type="entry name" value="Laminin_G"/>
</dbReference>
<dbReference type="SUPFAM" id="SSF49899">
    <property type="entry name" value="Concanavalin A-like lectins/glucanases"/>
    <property type="match status" value="2"/>
</dbReference>
<evidence type="ECO:0000259" key="4">
    <source>
        <dbReference type="PROSITE" id="PS50025"/>
    </source>
</evidence>
<proteinExistence type="predicted"/>
<dbReference type="STRING" id="7240.B4R027"/>
<accession>B4R027</accession>
<dbReference type="PANTHER" id="PTHR15036:SF89">
    <property type="entry name" value="NEUREXIN 1, ISOFORM F"/>
    <property type="match status" value="1"/>
</dbReference>
<gene>
    <name evidence="5" type="primary">Dsim\GD20957</name>
    <name evidence="5" type="ORF">Dsim_GD20957</name>
</gene>
<dbReference type="PANTHER" id="PTHR15036">
    <property type="entry name" value="PIKACHURIN-LIKE PROTEIN"/>
    <property type="match status" value="1"/>
</dbReference>
<dbReference type="SMR" id="B4R027"/>
<dbReference type="AlphaFoldDB" id="B4R027"/>
<feature type="transmembrane region" description="Helical" evidence="3">
    <location>
        <begin position="612"/>
        <end position="635"/>
    </location>
</feature>
<dbReference type="InterPro" id="IPR050372">
    <property type="entry name" value="Neurexin-related_CASP"/>
</dbReference>
<reference evidence="5 6" key="1">
    <citation type="journal article" date="2007" name="Nature">
        <title>Evolution of genes and genomes on the Drosophila phylogeny.</title>
        <authorList>
            <consortium name="Drosophila 12 Genomes Consortium"/>
            <person name="Clark A.G."/>
            <person name="Eisen M.B."/>
            <person name="Smith D.R."/>
            <person name="Bergman C.M."/>
            <person name="Oliver B."/>
            <person name="Markow T.A."/>
            <person name="Kaufman T.C."/>
            <person name="Kellis M."/>
            <person name="Gelbart W."/>
            <person name="Iyer V.N."/>
            <person name="Pollard D.A."/>
            <person name="Sackton T.B."/>
            <person name="Larracuente A.M."/>
            <person name="Singh N.D."/>
            <person name="Abad J.P."/>
            <person name="Abt D.N."/>
            <person name="Adryan B."/>
            <person name="Aguade M."/>
            <person name="Akashi H."/>
            <person name="Anderson W.W."/>
            <person name="Aquadro C.F."/>
            <person name="Ardell D.H."/>
            <person name="Arguello R."/>
            <person name="Artieri C.G."/>
            <person name="Barbash D.A."/>
            <person name="Barker D."/>
            <person name="Barsanti P."/>
            <person name="Batterham P."/>
            <person name="Batzoglou S."/>
            <person name="Begun D."/>
            <person name="Bhutkar A."/>
            <person name="Blanco E."/>
            <person name="Bosak S.A."/>
            <person name="Bradley R.K."/>
            <person name="Brand A.D."/>
            <person name="Brent M.R."/>
            <person name="Brooks A.N."/>
            <person name="Brown R.H."/>
            <person name="Butlin R.K."/>
            <person name="Caggese C."/>
            <person name="Calvi B.R."/>
            <person name="Bernardo de Carvalho A."/>
            <person name="Caspi A."/>
            <person name="Castrezana S."/>
            <person name="Celniker S.E."/>
            <person name="Chang J.L."/>
            <person name="Chapple C."/>
            <person name="Chatterji S."/>
            <person name="Chinwalla A."/>
            <person name="Civetta A."/>
            <person name="Clifton S.W."/>
            <person name="Comeron J.M."/>
            <person name="Costello J.C."/>
            <person name="Coyne J.A."/>
            <person name="Daub J."/>
            <person name="David R.G."/>
            <person name="Delcher A.L."/>
            <person name="Delehaunty K."/>
            <person name="Do C.B."/>
            <person name="Ebling H."/>
            <person name="Edwards K."/>
            <person name="Eickbush T."/>
            <person name="Evans J.D."/>
            <person name="Filipski A."/>
            <person name="Findeiss S."/>
            <person name="Freyhult E."/>
            <person name="Fulton L."/>
            <person name="Fulton R."/>
            <person name="Garcia A.C."/>
            <person name="Gardiner A."/>
            <person name="Garfield D.A."/>
            <person name="Garvin B.E."/>
            <person name="Gibson G."/>
            <person name="Gilbert D."/>
            <person name="Gnerre S."/>
            <person name="Godfrey J."/>
            <person name="Good R."/>
            <person name="Gotea V."/>
            <person name="Gravely B."/>
            <person name="Greenberg A.J."/>
            <person name="Griffiths-Jones S."/>
            <person name="Gross S."/>
            <person name="Guigo R."/>
            <person name="Gustafson E.A."/>
            <person name="Haerty W."/>
            <person name="Hahn M.W."/>
            <person name="Halligan D.L."/>
            <person name="Halpern A.L."/>
            <person name="Halter G.M."/>
            <person name="Han M.V."/>
            <person name="Heger A."/>
            <person name="Hillier L."/>
            <person name="Hinrichs A.S."/>
            <person name="Holmes I."/>
            <person name="Hoskins R.A."/>
            <person name="Hubisz M.J."/>
            <person name="Hultmark D."/>
            <person name="Huntley M.A."/>
            <person name="Jaffe D.B."/>
            <person name="Jagadeeshan S."/>
            <person name="Jeck W.R."/>
            <person name="Johnson J."/>
            <person name="Jones C.D."/>
            <person name="Jordan W.C."/>
            <person name="Karpen G.H."/>
            <person name="Kataoka E."/>
            <person name="Keightley P.D."/>
            <person name="Kheradpour P."/>
            <person name="Kirkness E.F."/>
            <person name="Koerich L.B."/>
            <person name="Kristiansen K."/>
            <person name="Kudrna D."/>
            <person name="Kulathinal R.J."/>
            <person name="Kumar S."/>
            <person name="Kwok R."/>
            <person name="Lander E."/>
            <person name="Langley C.H."/>
            <person name="Lapoint R."/>
            <person name="Lazzaro B.P."/>
            <person name="Lee S.J."/>
            <person name="Levesque L."/>
            <person name="Li R."/>
            <person name="Lin C.F."/>
            <person name="Lin M.F."/>
            <person name="Lindblad-Toh K."/>
            <person name="Llopart A."/>
            <person name="Long M."/>
            <person name="Low L."/>
            <person name="Lozovsky E."/>
            <person name="Lu J."/>
            <person name="Luo M."/>
            <person name="Machado C.A."/>
            <person name="Makalowski W."/>
            <person name="Marzo M."/>
            <person name="Matsuda M."/>
            <person name="Matzkin L."/>
            <person name="McAllister B."/>
            <person name="McBride C.S."/>
            <person name="McKernan B."/>
            <person name="McKernan K."/>
            <person name="Mendez-Lago M."/>
            <person name="Minx P."/>
            <person name="Mollenhauer M.U."/>
            <person name="Montooth K."/>
            <person name="Mount S.M."/>
            <person name="Mu X."/>
            <person name="Myers E."/>
            <person name="Negre B."/>
            <person name="Newfeld S."/>
            <person name="Nielsen R."/>
            <person name="Noor M.A."/>
            <person name="O'Grady P."/>
            <person name="Pachter L."/>
            <person name="Papaceit M."/>
            <person name="Parisi M.J."/>
            <person name="Parisi M."/>
            <person name="Parts L."/>
            <person name="Pedersen J.S."/>
            <person name="Pesole G."/>
            <person name="Phillippy A.M."/>
            <person name="Ponting C.P."/>
            <person name="Pop M."/>
            <person name="Porcelli D."/>
            <person name="Powell J.R."/>
            <person name="Prohaska S."/>
            <person name="Pruitt K."/>
            <person name="Puig M."/>
            <person name="Quesneville H."/>
            <person name="Ram K.R."/>
            <person name="Rand D."/>
            <person name="Rasmussen M.D."/>
            <person name="Reed L.K."/>
            <person name="Reenan R."/>
            <person name="Reily A."/>
            <person name="Remington K.A."/>
            <person name="Rieger T.T."/>
            <person name="Ritchie M.G."/>
            <person name="Robin C."/>
            <person name="Rogers Y.H."/>
            <person name="Rohde C."/>
            <person name="Rozas J."/>
            <person name="Rubenfield M.J."/>
            <person name="Ruiz A."/>
            <person name="Russo S."/>
            <person name="Salzberg S.L."/>
            <person name="Sanchez-Gracia A."/>
            <person name="Saranga D.J."/>
            <person name="Sato H."/>
            <person name="Schaeffer S.W."/>
            <person name="Schatz M.C."/>
            <person name="Schlenke T."/>
            <person name="Schwartz R."/>
            <person name="Segarra C."/>
            <person name="Singh R.S."/>
            <person name="Sirot L."/>
            <person name="Sirota M."/>
            <person name="Sisneros N.B."/>
            <person name="Smith C.D."/>
            <person name="Smith T.F."/>
            <person name="Spieth J."/>
            <person name="Stage D.E."/>
            <person name="Stark A."/>
            <person name="Stephan W."/>
            <person name="Strausberg R.L."/>
            <person name="Strempel S."/>
            <person name="Sturgill D."/>
            <person name="Sutton G."/>
            <person name="Sutton G.G."/>
            <person name="Tao W."/>
            <person name="Teichmann S."/>
            <person name="Tobari Y.N."/>
            <person name="Tomimura Y."/>
            <person name="Tsolas J.M."/>
            <person name="Valente V.L."/>
            <person name="Venter E."/>
            <person name="Venter J.C."/>
            <person name="Vicario S."/>
            <person name="Vieira F.G."/>
            <person name="Vilella A.J."/>
            <person name="Villasante A."/>
            <person name="Walenz B."/>
            <person name="Wang J."/>
            <person name="Wasserman M."/>
            <person name="Watts T."/>
            <person name="Wilson D."/>
            <person name="Wilson R.K."/>
            <person name="Wing R.A."/>
            <person name="Wolfner M.F."/>
            <person name="Wong A."/>
            <person name="Wong G.K."/>
            <person name="Wu C.I."/>
            <person name="Wu G."/>
            <person name="Yamamoto D."/>
            <person name="Yang H.P."/>
            <person name="Yang S.P."/>
            <person name="Yorke J.A."/>
            <person name="Yoshida K."/>
            <person name="Zdobnov E."/>
            <person name="Zhang P."/>
            <person name="Zhang Y."/>
            <person name="Zimin A.V."/>
            <person name="Baldwin J."/>
            <person name="Abdouelleil A."/>
            <person name="Abdulkadir J."/>
            <person name="Abebe A."/>
            <person name="Abera B."/>
            <person name="Abreu J."/>
            <person name="Acer S.C."/>
            <person name="Aftuck L."/>
            <person name="Alexander A."/>
            <person name="An P."/>
            <person name="Anderson E."/>
            <person name="Anderson S."/>
            <person name="Arachi H."/>
            <person name="Azer M."/>
            <person name="Bachantsang P."/>
            <person name="Barry A."/>
            <person name="Bayul T."/>
            <person name="Berlin A."/>
            <person name="Bessette D."/>
            <person name="Bloom T."/>
            <person name="Blye J."/>
            <person name="Boguslavskiy L."/>
            <person name="Bonnet C."/>
            <person name="Boukhgalter B."/>
            <person name="Bourzgui I."/>
            <person name="Brown A."/>
            <person name="Cahill P."/>
            <person name="Channer S."/>
            <person name="Cheshatsang Y."/>
            <person name="Chuda L."/>
            <person name="Citroen M."/>
            <person name="Collymore A."/>
            <person name="Cooke P."/>
            <person name="Costello M."/>
            <person name="D'Aco K."/>
            <person name="Daza R."/>
            <person name="De Haan G."/>
            <person name="DeGray S."/>
            <person name="DeMaso C."/>
            <person name="Dhargay N."/>
            <person name="Dooley K."/>
            <person name="Dooley E."/>
            <person name="Doricent M."/>
            <person name="Dorje P."/>
            <person name="Dorjee K."/>
            <person name="Dupes A."/>
            <person name="Elong R."/>
            <person name="Falk J."/>
            <person name="Farina A."/>
            <person name="Faro S."/>
            <person name="Ferguson D."/>
            <person name="Fisher S."/>
            <person name="Foley C.D."/>
            <person name="Franke A."/>
            <person name="Friedrich D."/>
            <person name="Gadbois L."/>
            <person name="Gearin G."/>
            <person name="Gearin C.R."/>
            <person name="Giannoukos G."/>
            <person name="Goode T."/>
            <person name="Graham J."/>
            <person name="Grandbois E."/>
            <person name="Grewal S."/>
            <person name="Gyaltsen K."/>
            <person name="Hafez N."/>
            <person name="Hagos B."/>
            <person name="Hall J."/>
            <person name="Henson C."/>
            <person name="Hollinger A."/>
            <person name="Honan T."/>
            <person name="Huard M.D."/>
            <person name="Hughes L."/>
            <person name="Hurhula B."/>
            <person name="Husby M.E."/>
            <person name="Kamat A."/>
            <person name="Kanga B."/>
            <person name="Kashin S."/>
            <person name="Khazanovich D."/>
            <person name="Kisner P."/>
            <person name="Lance K."/>
            <person name="Lara M."/>
            <person name="Lee W."/>
            <person name="Lennon N."/>
            <person name="Letendre F."/>
            <person name="LeVine R."/>
            <person name="Lipovsky A."/>
            <person name="Liu X."/>
            <person name="Liu J."/>
            <person name="Liu S."/>
            <person name="Lokyitsang T."/>
            <person name="Lokyitsang Y."/>
            <person name="Lubonja R."/>
            <person name="Lui A."/>
            <person name="MacDonald P."/>
            <person name="Magnisalis V."/>
            <person name="Maru K."/>
            <person name="Matthews C."/>
            <person name="McCusker W."/>
            <person name="McDonough S."/>
            <person name="Mehta T."/>
            <person name="Meldrim J."/>
            <person name="Meneus L."/>
            <person name="Mihai O."/>
            <person name="Mihalev A."/>
            <person name="Mihova T."/>
            <person name="Mittelman R."/>
            <person name="Mlenga V."/>
            <person name="Montmayeur A."/>
            <person name="Mulrain L."/>
            <person name="Navidi A."/>
            <person name="Naylor J."/>
            <person name="Negash T."/>
            <person name="Nguyen T."/>
            <person name="Nguyen N."/>
            <person name="Nicol R."/>
            <person name="Norbu C."/>
            <person name="Norbu N."/>
            <person name="Novod N."/>
            <person name="O'Neill B."/>
            <person name="Osman S."/>
            <person name="Markiewicz E."/>
            <person name="Oyono O.L."/>
            <person name="Patti C."/>
            <person name="Phunkhang P."/>
            <person name="Pierre F."/>
            <person name="Priest M."/>
            <person name="Raghuraman S."/>
            <person name="Rege F."/>
            <person name="Reyes R."/>
            <person name="Rise C."/>
            <person name="Rogov P."/>
            <person name="Ross K."/>
            <person name="Ryan E."/>
            <person name="Settipalli S."/>
            <person name="Shea T."/>
            <person name="Sherpa N."/>
            <person name="Shi L."/>
            <person name="Shih D."/>
            <person name="Sparrow T."/>
            <person name="Spaulding J."/>
            <person name="Stalker J."/>
            <person name="Stange-Thomann N."/>
            <person name="Stavropoulos S."/>
            <person name="Stone C."/>
            <person name="Strader C."/>
            <person name="Tesfaye S."/>
            <person name="Thomson T."/>
            <person name="Thoulutsang Y."/>
            <person name="Thoulutsang D."/>
            <person name="Topham K."/>
            <person name="Topping I."/>
            <person name="Tsamla T."/>
            <person name="Vassiliev H."/>
            <person name="Vo A."/>
            <person name="Wangchuk T."/>
            <person name="Wangdi T."/>
            <person name="Weiand M."/>
            <person name="Wilkinson J."/>
            <person name="Wilson A."/>
            <person name="Yadav S."/>
            <person name="Young G."/>
            <person name="Yu Q."/>
            <person name="Zembek L."/>
            <person name="Zhong D."/>
            <person name="Zimmer A."/>
            <person name="Zwirko Z."/>
            <person name="Jaffe D.B."/>
            <person name="Alvarez P."/>
            <person name="Brockman W."/>
            <person name="Butler J."/>
            <person name="Chin C."/>
            <person name="Gnerre S."/>
            <person name="Grabherr M."/>
            <person name="Kleber M."/>
            <person name="Mauceli E."/>
            <person name="MacCallum I."/>
        </authorList>
    </citation>
    <scope>NUCLEOTIDE SEQUENCE [LARGE SCALE GENOMIC DNA]</scope>
    <source>
        <strain evidence="6">white501</strain>
    </source>
</reference>
<dbReference type="InterPro" id="IPR013320">
    <property type="entry name" value="ConA-like_dom_sf"/>
</dbReference>
<dbReference type="SMART" id="SM00282">
    <property type="entry name" value="LamG"/>
    <property type="match status" value="1"/>
</dbReference>
<dbReference type="PhylomeDB" id="B4R027"/>
<feature type="non-terminal residue" evidence="5">
    <location>
        <position position="1"/>
    </location>
</feature>
<feature type="compositionally biased region" description="Basic and acidic residues" evidence="2">
    <location>
        <begin position="748"/>
        <end position="757"/>
    </location>
</feature>
<name>B4R027_DROSI</name>
<feature type="compositionally biased region" description="Low complexity" evidence="2">
    <location>
        <begin position="445"/>
        <end position="517"/>
    </location>
</feature>
<dbReference type="Gene3D" id="2.60.120.200">
    <property type="match status" value="2"/>
</dbReference>
<evidence type="ECO:0000313" key="5">
    <source>
        <dbReference type="EMBL" id="EDX13933.1"/>
    </source>
</evidence>
<feature type="compositionally biased region" description="Basic and acidic residues" evidence="2">
    <location>
        <begin position="286"/>
        <end position="295"/>
    </location>
</feature>
<dbReference type="OrthoDB" id="6275838at2759"/>
<dbReference type="Pfam" id="PF02210">
    <property type="entry name" value="Laminin_G_2"/>
    <property type="match status" value="2"/>
</dbReference>
<feature type="compositionally biased region" description="Gly residues" evidence="2">
    <location>
        <begin position="705"/>
        <end position="730"/>
    </location>
</feature>
<keyword evidence="6" id="KW-1185">Reference proteome</keyword>
<organism evidence="5 6">
    <name type="scientific">Drosophila simulans</name>
    <name type="common">Fruit fly</name>
    <dbReference type="NCBI Taxonomy" id="7240"/>
    <lineage>
        <taxon>Eukaryota</taxon>
        <taxon>Metazoa</taxon>
        <taxon>Ecdysozoa</taxon>
        <taxon>Arthropoda</taxon>
        <taxon>Hexapoda</taxon>
        <taxon>Insecta</taxon>
        <taxon>Pterygota</taxon>
        <taxon>Neoptera</taxon>
        <taxon>Endopterygota</taxon>
        <taxon>Diptera</taxon>
        <taxon>Brachycera</taxon>
        <taxon>Muscomorpha</taxon>
        <taxon>Ephydroidea</taxon>
        <taxon>Drosophilidae</taxon>
        <taxon>Drosophila</taxon>
        <taxon>Sophophora</taxon>
    </lineage>
</organism>
<dbReference type="HOGENOM" id="CLU_368274_0_0_1"/>
<feature type="region of interest" description="Disordered" evidence="2">
    <location>
        <begin position="332"/>
        <end position="568"/>
    </location>
</feature>
<feature type="compositionally biased region" description="Low complexity" evidence="2">
    <location>
        <begin position="364"/>
        <end position="389"/>
    </location>
</feature>
<sequence length="757" mass="79685">FRGTQFLSYDLGQTGAEPIVSAQDAISFYFRTRQPNGLLFYTGHGTDYLNLALRDGGVSLTMGLANGKQEMHIKPSKVRFDDHQWHKVTVHRRIQEPVLIAIELLNGHIYIHLDLGSGASKVRASRRRVDDGDWHDLILRRNGRDAKVSVDGVWNDFRTPGDGTILELDGHMYLGGVGPAYNSVSWPAAIWTATLRQGFVGCLRDLVLSGKAIDIAAFARVQDSELAGRPVGAQRQQLAHDPLLAQSLQSAAASRRGSPRQGRNDSGSPQYHGDPFGSPGWSLPRRGGDSDDLHHAELCGSDAGLGVQWPATPASGYPGALDDLIFSGAGSGCRGDDEDECTPPFESGSGDDLITPVYVPPTKQTTTSQQGNSLSTGGSSSGGVITNGTERACDDEDCVHGSGDYGETTEQFTSTSTARGSESNNEMVTITTTGRSDVTTEQHQGSSSSSSSGSTPSYATTQSSSSSNSGGSAASTPGQVSTTSSVATTSTQRATSSSTSTSSSTTTTTTTTTTTQATPPPEIRSTVTERDTTPYDVYIAGGGMGGSGRNDHDRMQLPDEHHPLPPLPPPIPPQDPPPYGPYGGNTYNTNMNNYRPKGKGGRINSIEEERTAMIIGIVAGILIAVVLVILLVLWLKSNGDRGYKTESEKAAAYGSHNPNAALLGNTSTNGSYHQQRQHHMQGGGGGGGAGQQQHHGQQQMHNGHNGNGNGGGGGGGGMMSSGSGSLGYGSDGRPQMAGLVQPKAKKRDSKDVKEWYV</sequence>
<feature type="compositionally biased region" description="Low complexity" evidence="2">
    <location>
        <begin position="691"/>
        <end position="704"/>
    </location>
</feature>
<protein>
    <submittedName>
        <fullName evidence="5">GD20957</fullName>
    </submittedName>
</protein>
<dbReference type="Proteomes" id="UP000000304">
    <property type="component" value="Chromosome 3R"/>
</dbReference>
<dbReference type="EMBL" id="CM000364">
    <property type="protein sequence ID" value="EDX13933.1"/>
    <property type="molecule type" value="Genomic_DNA"/>
</dbReference>
<evidence type="ECO:0000256" key="2">
    <source>
        <dbReference type="SAM" id="MobiDB-lite"/>
    </source>
</evidence>
<evidence type="ECO:0000256" key="3">
    <source>
        <dbReference type="SAM" id="Phobius"/>
    </source>
</evidence>
<dbReference type="Bgee" id="FBgn0192413">
    <property type="expression patterns" value="Expressed in adult organism and 2 other cell types or tissues"/>
</dbReference>
<comment type="caution">
    <text evidence="1">Lacks conserved residue(s) required for the propagation of feature annotation.</text>
</comment>
<feature type="compositionally biased region" description="Basic and acidic residues" evidence="2">
    <location>
        <begin position="549"/>
        <end position="563"/>
    </location>
</feature>
<keyword evidence="3" id="KW-1133">Transmembrane helix</keyword>
<feature type="compositionally biased region" description="Gly residues" evidence="2">
    <location>
        <begin position="681"/>
        <end position="690"/>
    </location>
</feature>
<feature type="region of interest" description="Disordered" evidence="2">
    <location>
        <begin position="654"/>
        <end position="757"/>
    </location>
</feature>
<keyword evidence="3" id="KW-0472">Membrane</keyword>
<evidence type="ECO:0000256" key="1">
    <source>
        <dbReference type="PROSITE-ProRule" id="PRU00122"/>
    </source>
</evidence>
<feature type="region of interest" description="Disordered" evidence="2">
    <location>
        <begin position="249"/>
        <end position="295"/>
    </location>
</feature>
<evidence type="ECO:0000313" key="6">
    <source>
        <dbReference type="Proteomes" id="UP000000304"/>
    </source>
</evidence>
<keyword evidence="3" id="KW-0812">Transmembrane</keyword>
<dbReference type="CDD" id="cd00110">
    <property type="entry name" value="LamG"/>
    <property type="match status" value="1"/>
</dbReference>